<dbReference type="PROSITE" id="PS51257">
    <property type="entry name" value="PROKAR_LIPOPROTEIN"/>
    <property type="match status" value="1"/>
</dbReference>
<dbReference type="GO" id="GO:0016301">
    <property type="term" value="F:kinase activity"/>
    <property type="evidence" value="ECO:0007669"/>
    <property type="project" value="UniProtKB-KW"/>
</dbReference>
<evidence type="ECO:0000313" key="10">
    <source>
        <dbReference type="Proteomes" id="UP001193734"/>
    </source>
</evidence>
<dbReference type="InterPro" id="IPR005467">
    <property type="entry name" value="His_kinase_dom"/>
</dbReference>
<dbReference type="CDD" id="cd00075">
    <property type="entry name" value="HATPase"/>
    <property type="match status" value="1"/>
</dbReference>
<dbReference type="PANTHER" id="PTHR45453:SF1">
    <property type="entry name" value="PHOSPHATE REGULON SENSOR PROTEIN PHOR"/>
    <property type="match status" value="1"/>
</dbReference>
<keyword evidence="6" id="KW-0902">Two-component regulatory system</keyword>
<dbReference type="InterPro" id="IPR004358">
    <property type="entry name" value="Sig_transdc_His_kin-like_C"/>
</dbReference>
<evidence type="ECO:0000256" key="5">
    <source>
        <dbReference type="ARBA" id="ARBA00022777"/>
    </source>
</evidence>
<reference evidence="9 10" key="1">
    <citation type="submission" date="2020-05" db="EMBL/GenBank/DDBJ databases">
        <title>Distinct polysaccharide utilization as determinants for interspecies competition between intestinal Prevotella spp.</title>
        <authorList>
            <person name="Galvez E.J.C."/>
            <person name="Iljazovic A."/>
            <person name="Strowig T."/>
        </authorList>
    </citation>
    <scope>NUCLEOTIDE SEQUENCE [LARGE SCALE GENOMIC DNA]</scope>
    <source>
        <strain evidence="9 10">PROD</strain>
    </source>
</reference>
<keyword evidence="7" id="KW-0812">Transmembrane</keyword>
<keyword evidence="10" id="KW-1185">Reference proteome</keyword>
<dbReference type="PROSITE" id="PS50109">
    <property type="entry name" value="HIS_KIN"/>
    <property type="match status" value="1"/>
</dbReference>
<keyword evidence="3" id="KW-0597">Phosphoprotein</keyword>
<dbReference type="PANTHER" id="PTHR45453">
    <property type="entry name" value="PHOSPHATE REGULON SENSOR PROTEIN PHOR"/>
    <property type="match status" value="1"/>
</dbReference>
<dbReference type="GeneID" id="82157077"/>
<name>A0ABX2AW72_9BACT</name>
<dbReference type="InterPro" id="IPR050351">
    <property type="entry name" value="BphY/WalK/GraS-like"/>
</dbReference>
<dbReference type="PRINTS" id="PR00344">
    <property type="entry name" value="BCTRLSENSOR"/>
</dbReference>
<organism evidence="9 10">
    <name type="scientific">Xylanibacter rodentium</name>
    <dbReference type="NCBI Taxonomy" id="2736289"/>
    <lineage>
        <taxon>Bacteria</taxon>
        <taxon>Pseudomonadati</taxon>
        <taxon>Bacteroidota</taxon>
        <taxon>Bacteroidia</taxon>
        <taxon>Bacteroidales</taxon>
        <taxon>Prevotellaceae</taxon>
        <taxon>Xylanibacter</taxon>
    </lineage>
</organism>
<evidence type="ECO:0000256" key="4">
    <source>
        <dbReference type="ARBA" id="ARBA00022679"/>
    </source>
</evidence>
<keyword evidence="7" id="KW-0472">Membrane</keyword>
<gene>
    <name evidence="9" type="ORF">HPS55_04790</name>
</gene>
<dbReference type="EMBL" id="JABKKE010000006">
    <property type="protein sequence ID" value="NPE13652.1"/>
    <property type="molecule type" value="Genomic_DNA"/>
</dbReference>
<dbReference type="InterPro" id="IPR003661">
    <property type="entry name" value="HisK_dim/P_dom"/>
</dbReference>
<feature type="transmembrane region" description="Helical" evidence="7">
    <location>
        <begin position="164"/>
        <end position="184"/>
    </location>
</feature>
<evidence type="ECO:0000256" key="1">
    <source>
        <dbReference type="ARBA" id="ARBA00000085"/>
    </source>
</evidence>
<accession>A0ABX2AW72</accession>
<evidence type="ECO:0000256" key="2">
    <source>
        <dbReference type="ARBA" id="ARBA00012438"/>
    </source>
</evidence>
<evidence type="ECO:0000313" key="9">
    <source>
        <dbReference type="EMBL" id="NPE13652.1"/>
    </source>
</evidence>
<dbReference type="InterPro" id="IPR036890">
    <property type="entry name" value="HATPase_C_sf"/>
</dbReference>
<dbReference type="Proteomes" id="UP001193734">
    <property type="component" value="Unassembled WGS sequence"/>
</dbReference>
<evidence type="ECO:0000256" key="3">
    <source>
        <dbReference type="ARBA" id="ARBA00022553"/>
    </source>
</evidence>
<keyword evidence="5 9" id="KW-0418">Kinase</keyword>
<dbReference type="SMART" id="SM00388">
    <property type="entry name" value="HisKA"/>
    <property type="match status" value="1"/>
</dbReference>
<comment type="caution">
    <text evidence="9">The sequence shown here is derived from an EMBL/GenBank/DDBJ whole genome shotgun (WGS) entry which is preliminary data.</text>
</comment>
<evidence type="ECO:0000256" key="7">
    <source>
        <dbReference type="SAM" id="Phobius"/>
    </source>
</evidence>
<dbReference type="InterPro" id="IPR003594">
    <property type="entry name" value="HATPase_dom"/>
</dbReference>
<proteinExistence type="predicted"/>
<comment type="catalytic activity">
    <reaction evidence="1">
        <text>ATP + protein L-histidine = ADP + protein N-phospho-L-histidine.</text>
        <dbReference type="EC" id="2.7.13.3"/>
    </reaction>
</comment>
<dbReference type="SUPFAM" id="SSF47384">
    <property type="entry name" value="Homodimeric domain of signal transducing histidine kinase"/>
    <property type="match status" value="1"/>
</dbReference>
<dbReference type="Pfam" id="PF02518">
    <property type="entry name" value="HATPase_c"/>
    <property type="match status" value="1"/>
</dbReference>
<sequence>MALWNKITYSQRLFMWLFGYSVLLVGCFVCFQYHREKMFKTGELNVQLQLINHYILDDLAGGDDALHISKSLLHPFDELRVSVIDTSGNVVYDNTLDTIPHASHLSREEIALALKTGSGYTVRRHSESTGKTYFYSATRGNGGYVVRSAVPYTVSLIELLRADFGFLWIMGGVTFVMCTLGFFVTRRLGQHILRLNRFAERAERGERIYDTEPFPRDELGSISNHIVRLYASLQQANADRDREHRAALHEQREKERIKKQLTNNINHELKTPVASIQLCVETLLAHNNLSEEKRDDFLRRCLADTGRLRSLLNDVSLITRMDDAPSSVMREPIDLAAIIAEVVDDCGPVAAGKGMEIVNGVTGPLLITGNASLLASVFRNLIDNAIAYSGGDRISIMPLLSGCCFDGDDKIVLSVSDNGCGVPQEHLPRLFERFYRIDKGRSRTAGGTGLGLSIVKNAVLLHGGSISVENRPGGGLFFTIVLSR</sequence>
<dbReference type="Gene3D" id="1.10.287.130">
    <property type="match status" value="1"/>
</dbReference>
<dbReference type="CDD" id="cd00082">
    <property type="entry name" value="HisKA"/>
    <property type="match status" value="1"/>
</dbReference>
<protein>
    <recommendedName>
        <fullName evidence="2">histidine kinase</fullName>
        <ecNumber evidence="2">2.7.13.3</ecNumber>
    </recommendedName>
</protein>
<keyword evidence="4" id="KW-0808">Transferase</keyword>
<dbReference type="Gene3D" id="6.10.340.10">
    <property type="match status" value="1"/>
</dbReference>
<dbReference type="SMART" id="SM00387">
    <property type="entry name" value="HATPase_c"/>
    <property type="match status" value="1"/>
</dbReference>
<evidence type="ECO:0000259" key="8">
    <source>
        <dbReference type="PROSITE" id="PS50109"/>
    </source>
</evidence>
<evidence type="ECO:0000256" key="6">
    <source>
        <dbReference type="ARBA" id="ARBA00023012"/>
    </source>
</evidence>
<dbReference type="InterPro" id="IPR036097">
    <property type="entry name" value="HisK_dim/P_sf"/>
</dbReference>
<dbReference type="EC" id="2.7.13.3" evidence="2"/>
<dbReference type="RefSeq" id="WP_172176940.1">
    <property type="nucleotide sequence ID" value="NZ_CASGIA010000002.1"/>
</dbReference>
<dbReference type="Pfam" id="PF00512">
    <property type="entry name" value="HisKA"/>
    <property type="match status" value="1"/>
</dbReference>
<dbReference type="SUPFAM" id="SSF55874">
    <property type="entry name" value="ATPase domain of HSP90 chaperone/DNA topoisomerase II/histidine kinase"/>
    <property type="match status" value="1"/>
</dbReference>
<keyword evidence="7" id="KW-1133">Transmembrane helix</keyword>
<feature type="domain" description="Histidine kinase" evidence="8">
    <location>
        <begin position="264"/>
        <end position="484"/>
    </location>
</feature>
<dbReference type="Gene3D" id="3.30.565.10">
    <property type="entry name" value="Histidine kinase-like ATPase, C-terminal domain"/>
    <property type="match status" value="1"/>
</dbReference>
<feature type="transmembrane region" description="Helical" evidence="7">
    <location>
        <begin position="13"/>
        <end position="31"/>
    </location>
</feature>